<proteinExistence type="predicted"/>
<keyword evidence="2" id="KW-0472">Membrane</keyword>
<feature type="domain" description="LytR/CpsA/Psr regulator C-terminal" evidence="3">
    <location>
        <begin position="140"/>
        <end position="223"/>
    </location>
</feature>
<feature type="compositionally biased region" description="Low complexity" evidence="1">
    <location>
        <begin position="103"/>
        <end position="124"/>
    </location>
</feature>
<keyword evidence="5" id="KW-1185">Reference proteome</keyword>
<keyword evidence="2" id="KW-0812">Transmembrane</keyword>
<accession>A0ABX5L504</accession>
<sequence length="226" mass="23845">MGKRYPTDEFDSVPQTPKRAGAHRSWAVFPHPAKRLRSILIVGAFVLAVGVLMYTVVRPWSAEAFGDLKKDEQQTEQPQASGSASESASTEAGPSDEPSDGPSASDGAESDGPSDAADSSASASDDAESGAPSEEELAVPLWVYNANGNAAMTQDAVTHLTEEGFQPVAGGQWSRIEDTSTVYYKNEADGALAAKIAGKLKISGTYQHQNIPQDITVVIGSDYTPR</sequence>
<dbReference type="InterPro" id="IPR027381">
    <property type="entry name" value="LytR/CpsA/Psr_C"/>
</dbReference>
<feature type="transmembrane region" description="Helical" evidence="2">
    <location>
        <begin position="39"/>
        <end position="57"/>
    </location>
</feature>
<dbReference type="EMBL" id="QFWG01000005">
    <property type="protein sequence ID" value="PWI27799.1"/>
    <property type="molecule type" value="Genomic_DNA"/>
</dbReference>
<keyword evidence="2" id="KW-1133">Transmembrane helix</keyword>
<dbReference type="RefSeq" id="WP_109303581.1">
    <property type="nucleotide sequence ID" value="NZ_JASOHZ020000001.1"/>
</dbReference>
<evidence type="ECO:0000259" key="3">
    <source>
        <dbReference type="Pfam" id="PF13399"/>
    </source>
</evidence>
<evidence type="ECO:0000313" key="4">
    <source>
        <dbReference type="EMBL" id="PWI27799.1"/>
    </source>
</evidence>
<gene>
    <name evidence="4" type="ORF">CAY35_04915</name>
</gene>
<feature type="region of interest" description="Disordered" evidence="1">
    <location>
        <begin position="69"/>
        <end position="135"/>
    </location>
</feature>
<feature type="compositionally biased region" description="Acidic residues" evidence="1">
    <location>
        <begin position="125"/>
        <end position="135"/>
    </location>
</feature>
<feature type="compositionally biased region" description="Low complexity" evidence="1">
    <location>
        <begin position="77"/>
        <end position="95"/>
    </location>
</feature>
<protein>
    <recommendedName>
        <fullName evidence="3">LytR/CpsA/Psr regulator C-terminal domain-containing protein</fullName>
    </recommendedName>
</protein>
<dbReference type="Pfam" id="PF13399">
    <property type="entry name" value="LytR_C"/>
    <property type="match status" value="1"/>
</dbReference>
<organism evidence="4 5">
    <name type="scientific">Pseudoglutamicibacter cumminsii</name>
    <dbReference type="NCBI Taxonomy" id="156979"/>
    <lineage>
        <taxon>Bacteria</taxon>
        <taxon>Bacillati</taxon>
        <taxon>Actinomycetota</taxon>
        <taxon>Actinomycetes</taxon>
        <taxon>Micrococcales</taxon>
        <taxon>Micrococcaceae</taxon>
        <taxon>Pseudoglutamicibacter</taxon>
    </lineage>
</organism>
<feature type="region of interest" description="Disordered" evidence="1">
    <location>
        <begin position="1"/>
        <end position="23"/>
    </location>
</feature>
<name>A0ABX5L504_9MICC</name>
<dbReference type="Gene3D" id="3.30.70.2390">
    <property type="match status" value="1"/>
</dbReference>
<reference evidence="4 5" key="1">
    <citation type="submission" date="2018-05" db="EMBL/GenBank/DDBJ databases">
        <title>Draft Genome Sequence of Arthrobacter cumminsii IME1328, Isolated from a Patient Who Suffered from Foot Ulcers in China.</title>
        <authorList>
            <person name="Li M."/>
            <person name="Jiang Z."/>
            <person name="Sun Q."/>
            <person name="Tong Y."/>
        </authorList>
    </citation>
    <scope>NUCLEOTIDE SEQUENCE [LARGE SCALE GENOMIC DNA]</scope>
    <source>
        <strain evidence="4 5">IME1328</strain>
    </source>
</reference>
<evidence type="ECO:0000313" key="5">
    <source>
        <dbReference type="Proteomes" id="UP000245514"/>
    </source>
</evidence>
<comment type="caution">
    <text evidence="4">The sequence shown here is derived from an EMBL/GenBank/DDBJ whole genome shotgun (WGS) entry which is preliminary data.</text>
</comment>
<evidence type="ECO:0000256" key="1">
    <source>
        <dbReference type="SAM" id="MobiDB-lite"/>
    </source>
</evidence>
<evidence type="ECO:0000256" key="2">
    <source>
        <dbReference type="SAM" id="Phobius"/>
    </source>
</evidence>
<dbReference type="Proteomes" id="UP000245514">
    <property type="component" value="Unassembled WGS sequence"/>
</dbReference>